<proteinExistence type="inferred from homology"/>
<dbReference type="PANTHER" id="PTHR33619:SF3">
    <property type="entry name" value="POLYSACCHARIDE EXPORT PROTEIN GFCE-RELATED"/>
    <property type="match status" value="1"/>
</dbReference>
<comment type="caution">
    <text evidence="18">The sequence shown here is derived from an EMBL/GenBank/DDBJ whole genome shotgun (WGS) entry which is preliminary data.</text>
</comment>
<dbReference type="GO" id="GO:0015288">
    <property type="term" value="F:porin activity"/>
    <property type="evidence" value="ECO:0007669"/>
    <property type="project" value="UniProtKB-KW"/>
</dbReference>
<keyword evidence="6" id="KW-0812">Transmembrane</keyword>
<dbReference type="GO" id="GO:0046930">
    <property type="term" value="C:pore complex"/>
    <property type="evidence" value="ECO:0007669"/>
    <property type="project" value="UniProtKB-KW"/>
</dbReference>
<gene>
    <name evidence="18" type="ORF">J2S73_002988</name>
</gene>
<dbReference type="InterPro" id="IPR003715">
    <property type="entry name" value="Poly_export_N"/>
</dbReference>
<dbReference type="InterPro" id="IPR049712">
    <property type="entry name" value="Poly_export"/>
</dbReference>
<dbReference type="InterPro" id="IPR054765">
    <property type="entry name" value="SLBB_dom"/>
</dbReference>
<evidence type="ECO:0000256" key="8">
    <source>
        <dbReference type="ARBA" id="ARBA00023047"/>
    </source>
</evidence>
<keyword evidence="4" id="KW-1134">Transmembrane beta strand</keyword>
<keyword evidence="14" id="KW-0449">Lipoprotein</keyword>
<keyword evidence="7 15" id="KW-0732">Signal</keyword>
<sequence>MRIVRQSVLALLAVLTLGGCGHFGGGSRTADCAQTQTYTRVAGCSPMDKAALAGAPTPIAGATAYAPASIPGFRPWTDAVEYEFRFVIGDELAINLPFYEEETTTTTVAPDGNIYLSLIGPVPAEGRTPGELEADLESRYEKYLRFPTVGVVPKSYGNRQVFVGGEVNRPGALNMPGPMGVMEAVIMAGGLKETAGTRKVALIRRGPEGYPMMRIVDLDEFTSMATAEQNLILQPYDVVFVPRSRIAEVNLWVDQFINKTVPFNRNFSFTIQKDLF</sequence>
<feature type="domain" description="Polysaccharide export protein N-terminal" evidence="16">
    <location>
        <begin position="80"/>
        <end position="151"/>
    </location>
</feature>
<keyword evidence="3" id="KW-0813">Transport</keyword>
<evidence type="ECO:0000256" key="9">
    <source>
        <dbReference type="ARBA" id="ARBA00023065"/>
    </source>
</evidence>
<dbReference type="AlphaFoldDB" id="A0AAE4ATV7"/>
<evidence type="ECO:0000256" key="13">
    <source>
        <dbReference type="ARBA" id="ARBA00023237"/>
    </source>
</evidence>
<keyword evidence="8" id="KW-0625">Polysaccharide transport</keyword>
<dbReference type="Gene3D" id="3.10.560.10">
    <property type="entry name" value="Outer membrane lipoprotein wza domain like"/>
    <property type="match status" value="1"/>
</dbReference>
<evidence type="ECO:0000256" key="4">
    <source>
        <dbReference type="ARBA" id="ARBA00022452"/>
    </source>
</evidence>
<feature type="chain" id="PRO_5042174641" evidence="15">
    <location>
        <begin position="22"/>
        <end position="276"/>
    </location>
</feature>
<keyword evidence="5" id="KW-0762">Sugar transport</keyword>
<organism evidence="18 19">
    <name type="scientific">Amorphus orientalis</name>
    <dbReference type="NCBI Taxonomy" id="649198"/>
    <lineage>
        <taxon>Bacteria</taxon>
        <taxon>Pseudomonadati</taxon>
        <taxon>Pseudomonadota</taxon>
        <taxon>Alphaproteobacteria</taxon>
        <taxon>Hyphomicrobiales</taxon>
        <taxon>Amorphaceae</taxon>
        <taxon>Amorphus</taxon>
    </lineage>
</organism>
<comment type="similarity">
    <text evidence="2">Belongs to the BexD/CtrA/VexA family.</text>
</comment>
<evidence type="ECO:0000256" key="11">
    <source>
        <dbReference type="ARBA" id="ARBA00023136"/>
    </source>
</evidence>
<evidence type="ECO:0000256" key="10">
    <source>
        <dbReference type="ARBA" id="ARBA00023114"/>
    </source>
</evidence>
<feature type="signal peptide" evidence="15">
    <location>
        <begin position="1"/>
        <end position="21"/>
    </location>
</feature>
<evidence type="ECO:0000313" key="18">
    <source>
        <dbReference type="EMBL" id="MDQ0316512.1"/>
    </source>
</evidence>
<evidence type="ECO:0000256" key="2">
    <source>
        <dbReference type="ARBA" id="ARBA00009450"/>
    </source>
</evidence>
<name>A0AAE4ATV7_9HYPH</name>
<dbReference type="Pfam" id="PF22461">
    <property type="entry name" value="SLBB_2"/>
    <property type="match status" value="1"/>
</dbReference>
<evidence type="ECO:0000256" key="7">
    <source>
        <dbReference type="ARBA" id="ARBA00022729"/>
    </source>
</evidence>
<evidence type="ECO:0000256" key="5">
    <source>
        <dbReference type="ARBA" id="ARBA00022597"/>
    </source>
</evidence>
<dbReference type="Gene3D" id="3.30.1950.10">
    <property type="entry name" value="wza like domain"/>
    <property type="match status" value="1"/>
</dbReference>
<evidence type="ECO:0000256" key="1">
    <source>
        <dbReference type="ARBA" id="ARBA00004571"/>
    </source>
</evidence>
<evidence type="ECO:0000256" key="14">
    <source>
        <dbReference type="ARBA" id="ARBA00023288"/>
    </source>
</evidence>
<comment type="subcellular location">
    <subcellularLocation>
        <location evidence="1">Cell outer membrane</location>
        <topology evidence="1">Multi-pass membrane protein</topology>
    </subcellularLocation>
</comment>
<reference evidence="18" key="1">
    <citation type="submission" date="2023-07" db="EMBL/GenBank/DDBJ databases">
        <title>Genomic Encyclopedia of Type Strains, Phase IV (KMG-IV): sequencing the most valuable type-strain genomes for metagenomic binning, comparative biology and taxonomic classification.</title>
        <authorList>
            <person name="Goeker M."/>
        </authorList>
    </citation>
    <scope>NUCLEOTIDE SEQUENCE</scope>
    <source>
        <strain evidence="18">DSM 21202</strain>
    </source>
</reference>
<keyword evidence="10" id="KW-0626">Porin</keyword>
<dbReference type="EMBL" id="JAUSUL010000003">
    <property type="protein sequence ID" value="MDQ0316512.1"/>
    <property type="molecule type" value="Genomic_DNA"/>
</dbReference>
<keyword evidence="11" id="KW-0472">Membrane</keyword>
<dbReference type="GO" id="GO:0015159">
    <property type="term" value="F:polysaccharide transmembrane transporter activity"/>
    <property type="evidence" value="ECO:0007669"/>
    <property type="project" value="InterPro"/>
</dbReference>
<keyword evidence="9" id="KW-0406">Ion transport</keyword>
<evidence type="ECO:0000259" key="16">
    <source>
        <dbReference type="Pfam" id="PF02563"/>
    </source>
</evidence>
<feature type="domain" description="SLBB" evidence="17">
    <location>
        <begin position="160"/>
        <end position="241"/>
    </location>
</feature>
<dbReference type="Pfam" id="PF02563">
    <property type="entry name" value="Poly_export"/>
    <property type="match status" value="1"/>
</dbReference>
<evidence type="ECO:0000256" key="3">
    <source>
        <dbReference type="ARBA" id="ARBA00022448"/>
    </source>
</evidence>
<dbReference type="GO" id="GO:0006811">
    <property type="term" value="P:monoatomic ion transport"/>
    <property type="evidence" value="ECO:0007669"/>
    <property type="project" value="UniProtKB-KW"/>
</dbReference>
<dbReference type="Proteomes" id="UP001229244">
    <property type="component" value="Unassembled WGS sequence"/>
</dbReference>
<dbReference type="PANTHER" id="PTHR33619">
    <property type="entry name" value="POLYSACCHARIDE EXPORT PROTEIN GFCE-RELATED"/>
    <property type="match status" value="1"/>
</dbReference>
<evidence type="ECO:0000259" key="17">
    <source>
        <dbReference type="Pfam" id="PF22461"/>
    </source>
</evidence>
<keyword evidence="13" id="KW-0998">Cell outer membrane</keyword>
<dbReference type="PROSITE" id="PS51257">
    <property type="entry name" value="PROKAR_LIPOPROTEIN"/>
    <property type="match status" value="1"/>
</dbReference>
<dbReference type="RefSeq" id="WP_306886398.1">
    <property type="nucleotide sequence ID" value="NZ_JAUSUL010000003.1"/>
</dbReference>
<keyword evidence="19" id="KW-1185">Reference proteome</keyword>
<keyword evidence="12" id="KW-0564">Palmitate</keyword>
<evidence type="ECO:0000313" key="19">
    <source>
        <dbReference type="Proteomes" id="UP001229244"/>
    </source>
</evidence>
<evidence type="ECO:0000256" key="15">
    <source>
        <dbReference type="SAM" id="SignalP"/>
    </source>
</evidence>
<accession>A0AAE4ATV7</accession>
<dbReference type="GO" id="GO:0009279">
    <property type="term" value="C:cell outer membrane"/>
    <property type="evidence" value="ECO:0007669"/>
    <property type="project" value="UniProtKB-SubCell"/>
</dbReference>
<evidence type="ECO:0000256" key="6">
    <source>
        <dbReference type="ARBA" id="ARBA00022692"/>
    </source>
</evidence>
<protein>
    <submittedName>
        <fullName evidence="18">Protein involved in polysaccharide export with SLBB domain</fullName>
    </submittedName>
</protein>
<evidence type="ECO:0000256" key="12">
    <source>
        <dbReference type="ARBA" id="ARBA00023139"/>
    </source>
</evidence>